<reference evidence="3 4" key="1">
    <citation type="submission" date="2016-10" db="EMBL/GenBank/DDBJ databases">
        <authorList>
            <person name="de Groot N.N."/>
        </authorList>
    </citation>
    <scope>NUCLEOTIDE SEQUENCE [LARGE SCALE GENOMIC DNA]</scope>
    <source>
        <strain evidence="3 4">DSM 44637</strain>
    </source>
</reference>
<sequence>MNSVRNKAVLAATGIAALATVAACGLGASVEEKSNGHVKAVSYDNGKQGKANSDARLPSWVPDDAKSVTELIRTTGSERILRYQPGPSGLPALCQPGKAEAKAPTLTADWWPAGEHKRMDKDCGGWHVAVETDGVFAYQAETVANADK</sequence>
<dbReference type="STRING" id="112413.SAMN05421854_1011527"/>
<dbReference type="Proteomes" id="UP000470404">
    <property type="component" value="Unassembled WGS sequence"/>
</dbReference>
<keyword evidence="5" id="KW-1185">Reference proteome</keyword>
<dbReference type="EMBL" id="FOWC01000001">
    <property type="protein sequence ID" value="SFO33163.1"/>
    <property type="molecule type" value="Genomic_DNA"/>
</dbReference>
<dbReference type="OrthoDB" id="5120158at2"/>
<dbReference type="AlphaFoldDB" id="A0A1I5GBF3"/>
<dbReference type="Proteomes" id="UP000199137">
    <property type="component" value="Unassembled WGS sequence"/>
</dbReference>
<feature type="signal peptide" evidence="1">
    <location>
        <begin position="1"/>
        <end position="22"/>
    </location>
</feature>
<evidence type="ECO:0000313" key="3">
    <source>
        <dbReference type="EMBL" id="SFO33163.1"/>
    </source>
</evidence>
<proteinExistence type="predicted"/>
<protein>
    <recommendedName>
        <fullName evidence="6">Lipoprotein</fullName>
    </recommendedName>
</protein>
<accession>A0A1I5GBF3</accession>
<name>A0A1I5GBF3_9PSEU</name>
<evidence type="ECO:0000313" key="5">
    <source>
        <dbReference type="Proteomes" id="UP000470404"/>
    </source>
</evidence>
<dbReference type="RefSeq" id="WP_067576942.1">
    <property type="nucleotide sequence ID" value="NZ_FOWC01000001.1"/>
</dbReference>
<evidence type="ECO:0000313" key="2">
    <source>
        <dbReference type="EMBL" id="NEC58931.1"/>
    </source>
</evidence>
<dbReference type="EMBL" id="JAAGNC010000128">
    <property type="protein sequence ID" value="NEC58931.1"/>
    <property type="molecule type" value="Genomic_DNA"/>
</dbReference>
<reference evidence="2 5" key="2">
    <citation type="submission" date="2020-01" db="EMBL/GenBank/DDBJ databases">
        <title>Insect and environment-associated Actinomycetes.</title>
        <authorList>
            <person name="Currrie C."/>
            <person name="Chevrette M."/>
            <person name="Carlson C."/>
            <person name="Stubbendieck R."/>
            <person name="Wendt-Pienkowski E."/>
        </authorList>
    </citation>
    <scope>NUCLEOTIDE SEQUENCE [LARGE SCALE GENOMIC DNA]</scope>
    <source>
        <strain evidence="2 5">SID8386</strain>
    </source>
</reference>
<evidence type="ECO:0000256" key="1">
    <source>
        <dbReference type="SAM" id="SignalP"/>
    </source>
</evidence>
<organism evidence="3 4">
    <name type="scientific">Amycolatopsis rubida</name>
    <dbReference type="NCBI Taxonomy" id="112413"/>
    <lineage>
        <taxon>Bacteria</taxon>
        <taxon>Bacillati</taxon>
        <taxon>Actinomycetota</taxon>
        <taxon>Actinomycetes</taxon>
        <taxon>Pseudonocardiales</taxon>
        <taxon>Pseudonocardiaceae</taxon>
        <taxon>Amycolatopsis</taxon>
    </lineage>
</organism>
<feature type="chain" id="PRO_5044058555" description="Lipoprotein" evidence="1">
    <location>
        <begin position="23"/>
        <end position="148"/>
    </location>
</feature>
<keyword evidence="1" id="KW-0732">Signal</keyword>
<dbReference type="PROSITE" id="PS51257">
    <property type="entry name" value="PROKAR_LIPOPROTEIN"/>
    <property type="match status" value="1"/>
</dbReference>
<evidence type="ECO:0008006" key="6">
    <source>
        <dbReference type="Google" id="ProtNLM"/>
    </source>
</evidence>
<gene>
    <name evidence="2" type="ORF">G3I59_25865</name>
    <name evidence="3" type="ORF">SAMN05421854_1011527</name>
</gene>
<evidence type="ECO:0000313" key="4">
    <source>
        <dbReference type="Proteomes" id="UP000199137"/>
    </source>
</evidence>